<evidence type="ECO:0000313" key="2">
    <source>
        <dbReference type="EMBL" id="MFC4077101.1"/>
    </source>
</evidence>
<dbReference type="InterPro" id="IPR011234">
    <property type="entry name" value="Fumarylacetoacetase-like_C"/>
</dbReference>
<gene>
    <name evidence="2" type="ORF">ACFOUO_09765</name>
</gene>
<accession>A0ABV8JEB1</accession>
<dbReference type="PANTHER" id="PTHR43211">
    <property type="entry name" value="FUMARYLACETOACETATE HYDROLASE"/>
    <property type="match status" value="1"/>
</dbReference>
<dbReference type="RefSeq" id="WP_380704626.1">
    <property type="nucleotide sequence ID" value="NZ_JBHSAP010000009.1"/>
</dbReference>
<evidence type="ECO:0000313" key="3">
    <source>
        <dbReference type="Proteomes" id="UP001595843"/>
    </source>
</evidence>
<dbReference type="EMBL" id="JBHSAP010000009">
    <property type="protein sequence ID" value="MFC4077101.1"/>
    <property type="molecule type" value="Genomic_DNA"/>
</dbReference>
<protein>
    <submittedName>
        <fullName evidence="2">Fumarylacetoacetate hydrolase family protein</fullName>
    </submittedName>
</protein>
<feature type="domain" description="Fumarylacetoacetase-like C-terminal" evidence="1">
    <location>
        <begin position="115"/>
        <end position="335"/>
    </location>
</feature>
<dbReference type="SUPFAM" id="SSF56529">
    <property type="entry name" value="FAH"/>
    <property type="match status" value="1"/>
</dbReference>
<sequence length="349" mass="38459">MKLVTYIIKDTELTVSTFGEPAGGRVGWIEGDYVVDIGFAQEWAALEQGVPISRVLPLSMRELLEAGEEGMSELSRTVDAVSGRDPAALKVEGEPVALSLAEVRLAAPLPNPRSFRDFYAFEQHVKTARARRGLDMVPEWYEFPAFYFSNPHSILGPDEEVVRPRDTRALDYELEIACVIGREGRDIPAEKAGDYIIGFMILNDWSARDLQAREMKVGLGPAKGKDFATSVGPWLVTKDELESRRQNDRWDLTMTARVNGRELSRGNTVDLTFSFADMVERASRDCTLYPGDLIGSGTVGTGCILELGTKVHPWLEPGDTVELSIDGLGVLRNRVAERSPAAGLGKKTI</sequence>
<dbReference type="Proteomes" id="UP001595843">
    <property type="component" value="Unassembled WGS sequence"/>
</dbReference>
<dbReference type="Pfam" id="PF01557">
    <property type="entry name" value="FAA_hydrolase"/>
    <property type="match status" value="1"/>
</dbReference>
<dbReference type="Gene3D" id="3.90.850.10">
    <property type="entry name" value="Fumarylacetoacetase-like, C-terminal domain"/>
    <property type="match status" value="1"/>
</dbReference>
<keyword evidence="2" id="KW-0378">Hydrolase</keyword>
<dbReference type="GO" id="GO:0016787">
    <property type="term" value="F:hydrolase activity"/>
    <property type="evidence" value="ECO:0007669"/>
    <property type="project" value="UniProtKB-KW"/>
</dbReference>
<name>A0ABV8JEB1_9BACL</name>
<reference evidence="3" key="1">
    <citation type="journal article" date="2019" name="Int. J. Syst. Evol. Microbiol.">
        <title>The Global Catalogue of Microorganisms (GCM) 10K type strain sequencing project: providing services to taxonomists for standard genome sequencing and annotation.</title>
        <authorList>
            <consortium name="The Broad Institute Genomics Platform"/>
            <consortium name="The Broad Institute Genome Sequencing Center for Infectious Disease"/>
            <person name="Wu L."/>
            <person name="Ma J."/>
        </authorList>
    </citation>
    <scope>NUCLEOTIDE SEQUENCE [LARGE SCALE GENOMIC DNA]</scope>
    <source>
        <strain evidence="3">IBRC-M 10813</strain>
    </source>
</reference>
<keyword evidence="3" id="KW-1185">Reference proteome</keyword>
<dbReference type="InterPro" id="IPR036663">
    <property type="entry name" value="Fumarylacetoacetase_C_sf"/>
</dbReference>
<dbReference type="PANTHER" id="PTHR43211:SF1">
    <property type="entry name" value="BLL6422 PROTEIN"/>
    <property type="match status" value="1"/>
</dbReference>
<comment type="caution">
    <text evidence="2">The sequence shown here is derived from an EMBL/GenBank/DDBJ whole genome shotgun (WGS) entry which is preliminary data.</text>
</comment>
<evidence type="ECO:0000259" key="1">
    <source>
        <dbReference type="Pfam" id="PF01557"/>
    </source>
</evidence>
<proteinExistence type="predicted"/>
<organism evidence="2 3">
    <name type="scientific">Salinithrix halophila</name>
    <dbReference type="NCBI Taxonomy" id="1485204"/>
    <lineage>
        <taxon>Bacteria</taxon>
        <taxon>Bacillati</taxon>
        <taxon>Bacillota</taxon>
        <taxon>Bacilli</taxon>
        <taxon>Bacillales</taxon>
        <taxon>Thermoactinomycetaceae</taxon>
        <taxon>Salinithrix</taxon>
    </lineage>
</organism>